<keyword evidence="3" id="KW-1185">Reference proteome</keyword>
<comment type="caution">
    <text evidence="2">The sequence shown here is derived from an EMBL/GenBank/DDBJ whole genome shotgun (WGS) entry which is preliminary data.</text>
</comment>
<evidence type="ECO:0000313" key="3">
    <source>
        <dbReference type="Proteomes" id="UP000295453"/>
    </source>
</evidence>
<dbReference type="EMBL" id="SJZJ01000005">
    <property type="protein sequence ID" value="TCJ30221.1"/>
    <property type="molecule type" value="Genomic_DNA"/>
</dbReference>
<dbReference type="Gene3D" id="3.40.50.150">
    <property type="entry name" value="Vaccinia Virus protein VP39"/>
    <property type="match status" value="1"/>
</dbReference>
<organism evidence="2 3">
    <name type="scientific">Nocardioides jejuensis</name>
    <dbReference type="NCBI Taxonomy" id="2502782"/>
    <lineage>
        <taxon>Bacteria</taxon>
        <taxon>Bacillati</taxon>
        <taxon>Actinomycetota</taxon>
        <taxon>Actinomycetes</taxon>
        <taxon>Propionibacteriales</taxon>
        <taxon>Nocardioidaceae</taxon>
        <taxon>Nocardioides</taxon>
    </lineage>
</organism>
<sequence>MSFLRNPDNRRVMAAKAWVAEALCSPAMGRAVTRATGGVVRVKGLRIDTRSAALDPGVPAALLFRIYEGAELRLLEAHVEPSACVVELGTSLGVVGSAAARALEPGARYVGVEANPALVGLALRNVRANAPQVAADVLHGAIDYSRAAGDTTAFRSEGSHLASALGEGPGFVAPVVRLGDLLREQGVGDYTLLMDIEGAEAGLLERDSAALEWCRQMIVEFHDTTFAGRAWSRAELAARVDDLGFRRVAEYGSVVVYAR</sequence>
<dbReference type="GO" id="GO:0032259">
    <property type="term" value="P:methylation"/>
    <property type="evidence" value="ECO:0007669"/>
    <property type="project" value="UniProtKB-KW"/>
</dbReference>
<dbReference type="InterPro" id="IPR029063">
    <property type="entry name" value="SAM-dependent_MTases_sf"/>
</dbReference>
<evidence type="ECO:0000313" key="2">
    <source>
        <dbReference type="EMBL" id="TCJ30221.1"/>
    </source>
</evidence>
<dbReference type="NCBIfam" id="TIGR01444">
    <property type="entry name" value="fkbM_fam"/>
    <property type="match status" value="1"/>
</dbReference>
<dbReference type="Pfam" id="PF05050">
    <property type="entry name" value="Methyltransf_21"/>
    <property type="match status" value="1"/>
</dbReference>
<gene>
    <name evidence="2" type="ORF">EPD65_04875</name>
</gene>
<dbReference type="InterPro" id="IPR006342">
    <property type="entry name" value="FkbM_mtfrase"/>
</dbReference>
<keyword evidence="2" id="KW-0489">Methyltransferase</keyword>
<reference evidence="2 3" key="1">
    <citation type="submission" date="2019-03" db="EMBL/GenBank/DDBJ databases">
        <authorList>
            <person name="Kim M.K.M."/>
        </authorList>
    </citation>
    <scope>NUCLEOTIDE SEQUENCE [LARGE SCALE GENOMIC DNA]</scope>
    <source>
        <strain evidence="2 3">18JY15-6</strain>
    </source>
</reference>
<accession>A0A4R1CGY6</accession>
<dbReference type="Proteomes" id="UP000295453">
    <property type="component" value="Unassembled WGS sequence"/>
</dbReference>
<feature type="domain" description="Methyltransferase FkbM" evidence="1">
    <location>
        <begin position="100"/>
        <end position="246"/>
    </location>
</feature>
<name>A0A4R1CGY6_9ACTN</name>
<dbReference type="SUPFAM" id="SSF53335">
    <property type="entry name" value="S-adenosyl-L-methionine-dependent methyltransferases"/>
    <property type="match status" value="1"/>
</dbReference>
<dbReference type="AlphaFoldDB" id="A0A4R1CGY6"/>
<protein>
    <submittedName>
        <fullName evidence="2">FkbM family methyltransferase</fullName>
    </submittedName>
</protein>
<dbReference type="OrthoDB" id="424472at2"/>
<proteinExistence type="predicted"/>
<dbReference type="GO" id="GO:0008168">
    <property type="term" value="F:methyltransferase activity"/>
    <property type="evidence" value="ECO:0007669"/>
    <property type="project" value="UniProtKB-KW"/>
</dbReference>
<evidence type="ECO:0000259" key="1">
    <source>
        <dbReference type="Pfam" id="PF05050"/>
    </source>
</evidence>
<keyword evidence="2" id="KW-0808">Transferase</keyword>
<dbReference type="RefSeq" id="WP_131582044.1">
    <property type="nucleotide sequence ID" value="NZ_SJZJ01000005.1"/>
</dbReference>